<dbReference type="NCBIfam" id="NF005214">
    <property type="entry name" value="PRK06701.1"/>
    <property type="match status" value="1"/>
</dbReference>
<dbReference type="PANTHER" id="PTHR48107">
    <property type="entry name" value="NADPH-DEPENDENT ALDEHYDE REDUCTASE-LIKE PROTEIN, CHLOROPLASTIC-RELATED"/>
    <property type="match status" value="1"/>
</dbReference>
<dbReference type="InterPro" id="IPR020904">
    <property type="entry name" value="Sc_DH/Rdtase_CS"/>
</dbReference>
<sequence>MSALPGSRRKHLLNNYWLSSMANKSKVGGKSNKRNVRPAKTQSRRPGRQSEMTPQPVSIVPGVPGSGRLAGKVALITGGDSGIGRAVALHFAREGANVAIVYLSEMKDAEETKLGVEEHGAKCLLLKGDVGREAFCKRSIDQCVSKLGRLDILVNNAAEQHPKESLDEIDEKQLTSTFRTNIFSMFYLSKAAIPHLKKSPETSIINTTSVTAYRGHETLLDYSATKGAIVSFTRSLSQVLAKDGIRVNAVAPGPIWTPLIPSTFPAEKVASFGTDTPLGRAGQPWEAATSYVFLASAESSYITGQVIHPNGGEIING</sequence>
<proteinExistence type="inferred from homology"/>
<dbReference type="FunFam" id="3.40.50.720:FF:000084">
    <property type="entry name" value="Short-chain dehydrogenase reductase"/>
    <property type="match status" value="1"/>
</dbReference>
<dbReference type="RefSeq" id="WP_232536304.1">
    <property type="nucleotide sequence ID" value="NZ_AP021861.1"/>
</dbReference>
<evidence type="ECO:0000256" key="2">
    <source>
        <dbReference type="ARBA" id="ARBA00023002"/>
    </source>
</evidence>
<name>A0A5K7X6X4_9BACT</name>
<dbReference type="PROSITE" id="PS00061">
    <property type="entry name" value="ADH_SHORT"/>
    <property type="match status" value="1"/>
</dbReference>
<dbReference type="PRINTS" id="PR00080">
    <property type="entry name" value="SDRFAMILY"/>
</dbReference>
<dbReference type="SUPFAM" id="SSF51735">
    <property type="entry name" value="NAD(P)-binding Rossmann-fold domains"/>
    <property type="match status" value="1"/>
</dbReference>
<reference evidence="5" key="1">
    <citation type="submission" date="2019-10" db="EMBL/GenBank/DDBJ databases">
        <title>Lacipirellula parvula gen. nov., sp. nov., representing a lineage of planctomycetes widespread in freshwater anoxic habitats, and description of the family Lacipirellulaceae.</title>
        <authorList>
            <person name="Dedysh S.N."/>
            <person name="Kulichevskaya I.S."/>
            <person name="Beletsky A.V."/>
            <person name="Rakitin A.L."/>
            <person name="Mardanov A.V."/>
            <person name="Ivanova A.A."/>
            <person name="Saltykova V.X."/>
            <person name="Rijpstra W.I.C."/>
            <person name="Sinninghe Damste J.S."/>
            <person name="Ravin N.V."/>
        </authorList>
    </citation>
    <scope>NUCLEOTIDE SEQUENCE [LARGE SCALE GENOMIC DNA]</scope>
    <source>
        <strain evidence="5">PX69</strain>
    </source>
</reference>
<evidence type="ECO:0000256" key="1">
    <source>
        <dbReference type="ARBA" id="ARBA00006484"/>
    </source>
</evidence>
<dbReference type="KEGG" id="lpav:PLANPX_1209"/>
<feature type="region of interest" description="Disordered" evidence="3">
    <location>
        <begin position="24"/>
        <end position="63"/>
    </location>
</feature>
<keyword evidence="2" id="KW-0560">Oxidoreductase</keyword>
<dbReference type="Gene3D" id="3.40.50.720">
    <property type="entry name" value="NAD(P)-binding Rossmann-like Domain"/>
    <property type="match status" value="1"/>
</dbReference>
<feature type="compositionally biased region" description="Basic residues" evidence="3">
    <location>
        <begin position="31"/>
        <end position="47"/>
    </location>
</feature>
<dbReference type="Proteomes" id="UP000326837">
    <property type="component" value="Chromosome"/>
</dbReference>
<keyword evidence="5" id="KW-1185">Reference proteome</keyword>
<dbReference type="InterPro" id="IPR036291">
    <property type="entry name" value="NAD(P)-bd_dom_sf"/>
</dbReference>
<dbReference type="AlphaFoldDB" id="A0A5K7X6X4"/>
<protein>
    <submittedName>
        <fullName evidence="4">Oxidoreductase</fullName>
    </submittedName>
</protein>
<dbReference type="PRINTS" id="PR00081">
    <property type="entry name" value="GDHRDH"/>
</dbReference>
<dbReference type="CDD" id="cd05355">
    <property type="entry name" value="SDR_c1"/>
    <property type="match status" value="1"/>
</dbReference>
<evidence type="ECO:0000313" key="4">
    <source>
        <dbReference type="EMBL" id="BBO31597.1"/>
    </source>
</evidence>
<comment type="similarity">
    <text evidence="1">Belongs to the short-chain dehydrogenases/reductases (SDR) family.</text>
</comment>
<organism evidence="4 5">
    <name type="scientific">Lacipirellula parvula</name>
    <dbReference type="NCBI Taxonomy" id="2650471"/>
    <lineage>
        <taxon>Bacteria</taxon>
        <taxon>Pseudomonadati</taxon>
        <taxon>Planctomycetota</taxon>
        <taxon>Planctomycetia</taxon>
        <taxon>Pirellulales</taxon>
        <taxon>Lacipirellulaceae</taxon>
        <taxon>Lacipirellula</taxon>
    </lineage>
</organism>
<dbReference type="InterPro" id="IPR002347">
    <property type="entry name" value="SDR_fam"/>
</dbReference>
<dbReference type="EMBL" id="AP021861">
    <property type="protein sequence ID" value="BBO31597.1"/>
    <property type="molecule type" value="Genomic_DNA"/>
</dbReference>
<dbReference type="Pfam" id="PF13561">
    <property type="entry name" value="adh_short_C2"/>
    <property type="match status" value="1"/>
</dbReference>
<dbReference type="PANTHER" id="PTHR48107:SF16">
    <property type="entry name" value="NADPH-DEPENDENT ALDEHYDE REDUCTASE 1, CHLOROPLASTIC"/>
    <property type="match status" value="1"/>
</dbReference>
<accession>A0A5K7X6X4</accession>
<evidence type="ECO:0000256" key="3">
    <source>
        <dbReference type="SAM" id="MobiDB-lite"/>
    </source>
</evidence>
<gene>
    <name evidence="4" type="ORF">PLANPX_1209</name>
</gene>
<evidence type="ECO:0000313" key="5">
    <source>
        <dbReference type="Proteomes" id="UP000326837"/>
    </source>
</evidence>
<dbReference type="GO" id="GO:0016614">
    <property type="term" value="F:oxidoreductase activity, acting on CH-OH group of donors"/>
    <property type="evidence" value="ECO:0007669"/>
    <property type="project" value="UniProtKB-ARBA"/>
</dbReference>